<name>A0A1F7UKT1_9BACT</name>
<feature type="transmembrane region" description="Helical" evidence="8">
    <location>
        <begin position="139"/>
        <end position="159"/>
    </location>
</feature>
<dbReference type="Proteomes" id="UP000176603">
    <property type="component" value="Unassembled WGS sequence"/>
</dbReference>
<evidence type="ECO:0000256" key="3">
    <source>
        <dbReference type="ARBA" id="ARBA00022475"/>
    </source>
</evidence>
<dbReference type="AlphaFoldDB" id="A0A1F7UKT1"/>
<feature type="transmembrane region" description="Helical" evidence="8">
    <location>
        <begin position="240"/>
        <end position="264"/>
    </location>
</feature>
<dbReference type="PANTHER" id="PTHR32195">
    <property type="entry name" value="OS07G0662800 PROTEIN"/>
    <property type="match status" value="1"/>
</dbReference>
<proteinExistence type="predicted"/>
<feature type="transmembrane region" description="Helical" evidence="8">
    <location>
        <begin position="210"/>
        <end position="228"/>
    </location>
</feature>
<evidence type="ECO:0000256" key="4">
    <source>
        <dbReference type="ARBA" id="ARBA00022519"/>
    </source>
</evidence>
<evidence type="ECO:0000256" key="7">
    <source>
        <dbReference type="ARBA" id="ARBA00023136"/>
    </source>
</evidence>
<organism evidence="9 10">
    <name type="scientific">Candidatus Uhrbacteria bacterium RIFCSPHIGHO2_12_FULL_60_25</name>
    <dbReference type="NCBI Taxonomy" id="1802399"/>
    <lineage>
        <taxon>Bacteria</taxon>
        <taxon>Candidatus Uhriibacteriota</taxon>
    </lineage>
</organism>
<dbReference type="EMBL" id="MGEH01000022">
    <property type="protein sequence ID" value="OGL78879.1"/>
    <property type="molecule type" value="Genomic_DNA"/>
</dbReference>
<evidence type="ECO:0000256" key="8">
    <source>
        <dbReference type="SAM" id="Phobius"/>
    </source>
</evidence>
<keyword evidence="6 8" id="KW-1133">Transmembrane helix</keyword>
<dbReference type="GO" id="GO:0005886">
    <property type="term" value="C:plasma membrane"/>
    <property type="evidence" value="ECO:0007669"/>
    <property type="project" value="UniProtKB-SubCell"/>
</dbReference>
<keyword evidence="5 8" id="KW-0812">Transmembrane</keyword>
<dbReference type="InterPro" id="IPR018227">
    <property type="entry name" value="Amino_acid_transport_2"/>
</dbReference>
<evidence type="ECO:0000313" key="10">
    <source>
        <dbReference type="Proteomes" id="UP000176603"/>
    </source>
</evidence>
<gene>
    <name evidence="9" type="ORF">A3E39_03555</name>
</gene>
<keyword evidence="2" id="KW-0813">Transport</keyword>
<keyword evidence="7 8" id="KW-0472">Membrane</keyword>
<evidence type="ECO:0000313" key="9">
    <source>
        <dbReference type="EMBL" id="OGL78879.1"/>
    </source>
</evidence>
<evidence type="ECO:0000256" key="1">
    <source>
        <dbReference type="ARBA" id="ARBA00004429"/>
    </source>
</evidence>
<feature type="transmembrane region" description="Helical" evidence="8">
    <location>
        <begin position="112"/>
        <end position="133"/>
    </location>
</feature>
<comment type="caution">
    <text evidence="9">The sequence shown here is derived from an EMBL/GenBank/DDBJ whole genome shotgun (WGS) entry which is preliminary data.</text>
</comment>
<feature type="transmembrane region" description="Helical" evidence="8">
    <location>
        <begin position="84"/>
        <end position="105"/>
    </location>
</feature>
<feature type="transmembrane region" description="Helical" evidence="8">
    <location>
        <begin position="350"/>
        <end position="368"/>
    </location>
</feature>
<dbReference type="PANTHER" id="PTHR32195:SF26">
    <property type="entry name" value="TRYPTOPHAN OR TYROSINE TRANSPORTER PROTEIN"/>
    <property type="match status" value="1"/>
</dbReference>
<dbReference type="GO" id="GO:0003333">
    <property type="term" value="P:amino acid transmembrane transport"/>
    <property type="evidence" value="ECO:0007669"/>
    <property type="project" value="InterPro"/>
</dbReference>
<protein>
    <recommendedName>
        <fullName evidence="11">Amino acid transporter transmembrane domain-containing protein</fullName>
    </recommendedName>
</protein>
<dbReference type="Pfam" id="PF03222">
    <property type="entry name" value="Trp_Tyr_perm"/>
    <property type="match status" value="1"/>
</dbReference>
<dbReference type="Gene3D" id="1.20.1740.10">
    <property type="entry name" value="Amino acid/polyamine transporter I"/>
    <property type="match status" value="1"/>
</dbReference>
<evidence type="ECO:0000256" key="2">
    <source>
        <dbReference type="ARBA" id="ARBA00022448"/>
    </source>
</evidence>
<evidence type="ECO:0000256" key="6">
    <source>
        <dbReference type="ARBA" id="ARBA00022989"/>
    </source>
</evidence>
<feature type="transmembrane region" description="Helical" evidence="8">
    <location>
        <begin position="25"/>
        <end position="47"/>
    </location>
</feature>
<feature type="transmembrane region" description="Helical" evidence="8">
    <location>
        <begin position="308"/>
        <end position="330"/>
    </location>
</feature>
<keyword evidence="4" id="KW-0997">Cell inner membrane</keyword>
<sequence length="369" mass="39263">MLALVGTVIGAGVFGVPAMIGAWGVIPATVGFAVLTLVVLATHLLYAEAILRYHPKARLSGFAGHWLGPVAGAAAGLAQTLQVFGGNLAYLILGGEFLAVIANALGLRVPVLTWQVLFWAGGVLVVLVGLSWLARVEAFLTWILVAVMILIIGVLVGRMDFGIIALVPGRWTFEPYGVFLFSLFGLTVIPEMEDIIGERRDDMMKAVIRGTLVAAVLTYAFGVSAWLASSGMLGRGATDVIGILPYGLALIVPIFGFLAVATSYITTAYDLGSMFGLDFHFPPFLAWAVALGVPLALLFMTERDFLSTIGLVGSVFGAATAVIAVFIGRAALRRAGKVRLWSPAWWWREATPIAVTVFLILGGLRWAFI</sequence>
<keyword evidence="3" id="KW-1003">Cell membrane</keyword>
<dbReference type="STRING" id="1802399.A3E39_03555"/>
<feature type="transmembrane region" description="Helical" evidence="8">
    <location>
        <begin position="59"/>
        <end position="78"/>
    </location>
</feature>
<feature type="transmembrane region" description="Helical" evidence="8">
    <location>
        <begin position="284"/>
        <end position="301"/>
    </location>
</feature>
<feature type="transmembrane region" description="Helical" evidence="8">
    <location>
        <begin position="171"/>
        <end position="190"/>
    </location>
</feature>
<evidence type="ECO:0000256" key="5">
    <source>
        <dbReference type="ARBA" id="ARBA00022692"/>
    </source>
</evidence>
<comment type="subcellular location">
    <subcellularLocation>
        <location evidence="1">Cell inner membrane</location>
        <topology evidence="1">Multi-pass membrane protein</topology>
    </subcellularLocation>
</comment>
<accession>A0A1F7UKT1</accession>
<reference evidence="9 10" key="1">
    <citation type="journal article" date="2016" name="Nat. Commun.">
        <title>Thousands of microbial genomes shed light on interconnected biogeochemical processes in an aquifer system.</title>
        <authorList>
            <person name="Anantharaman K."/>
            <person name="Brown C.T."/>
            <person name="Hug L.A."/>
            <person name="Sharon I."/>
            <person name="Castelle C.J."/>
            <person name="Probst A.J."/>
            <person name="Thomas B.C."/>
            <person name="Singh A."/>
            <person name="Wilkins M.J."/>
            <person name="Karaoz U."/>
            <person name="Brodie E.L."/>
            <person name="Williams K.H."/>
            <person name="Hubbard S.S."/>
            <person name="Banfield J.F."/>
        </authorList>
    </citation>
    <scope>NUCLEOTIDE SEQUENCE [LARGE SCALE GENOMIC DNA]</scope>
</reference>
<evidence type="ECO:0008006" key="11">
    <source>
        <dbReference type="Google" id="ProtNLM"/>
    </source>
</evidence>